<accession>A0A106Q8N9</accession>
<proteinExistence type="predicted"/>
<dbReference type="RefSeq" id="WP_059656836.1">
    <property type="nucleotide sequence ID" value="NZ_LOXJ01000057.1"/>
</dbReference>
<dbReference type="InterPro" id="IPR015422">
    <property type="entry name" value="PyrdxlP-dep_Trfase_small"/>
</dbReference>
<gene>
    <name evidence="1" type="ORF">WL29_28015</name>
</gene>
<sequence>MWDRLRRRARASNGGYLLWARLPDRVPSMALYQLAFEAGITFAPGPLFAVDDAFAHHVRLNCGEKLDARRHDALIRLGGLACALAERDAGVPSPG</sequence>
<name>A0A106Q8N9_9BURK</name>
<protein>
    <recommendedName>
        <fullName evidence="3">GntR family transcriptional regulator</fullName>
    </recommendedName>
</protein>
<dbReference type="EMBL" id="LPHD01000073">
    <property type="protein sequence ID" value="KWA81818.1"/>
    <property type="molecule type" value="Genomic_DNA"/>
</dbReference>
<comment type="caution">
    <text evidence="1">The sequence shown here is derived from an EMBL/GenBank/DDBJ whole genome shotgun (WGS) entry which is preliminary data.</text>
</comment>
<dbReference type="SUPFAM" id="SSF53383">
    <property type="entry name" value="PLP-dependent transferases"/>
    <property type="match status" value="1"/>
</dbReference>
<dbReference type="Proteomes" id="UP000060630">
    <property type="component" value="Unassembled WGS sequence"/>
</dbReference>
<dbReference type="AlphaFoldDB" id="A0A106Q8N9"/>
<organism evidence="1 2">
    <name type="scientific">Burkholderia ubonensis</name>
    <dbReference type="NCBI Taxonomy" id="101571"/>
    <lineage>
        <taxon>Bacteria</taxon>
        <taxon>Pseudomonadati</taxon>
        <taxon>Pseudomonadota</taxon>
        <taxon>Betaproteobacteria</taxon>
        <taxon>Burkholderiales</taxon>
        <taxon>Burkholderiaceae</taxon>
        <taxon>Burkholderia</taxon>
        <taxon>Burkholderia cepacia complex</taxon>
    </lineage>
</organism>
<dbReference type="Gene3D" id="3.90.1150.10">
    <property type="entry name" value="Aspartate Aminotransferase, domain 1"/>
    <property type="match status" value="1"/>
</dbReference>
<evidence type="ECO:0000313" key="1">
    <source>
        <dbReference type="EMBL" id="KWA81818.1"/>
    </source>
</evidence>
<dbReference type="InterPro" id="IPR015424">
    <property type="entry name" value="PyrdxlP-dep_Trfase"/>
</dbReference>
<reference evidence="1 2" key="1">
    <citation type="submission" date="2015-11" db="EMBL/GenBank/DDBJ databases">
        <title>Expanding the genomic diversity of Burkholderia species for the development of highly accurate diagnostics.</title>
        <authorList>
            <person name="Sahl J."/>
            <person name="Keim P."/>
            <person name="Wagner D."/>
        </authorList>
    </citation>
    <scope>NUCLEOTIDE SEQUENCE [LARGE SCALE GENOMIC DNA]</scope>
    <source>
        <strain evidence="1 2">MSMB2087WGS</strain>
    </source>
</reference>
<evidence type="ECO:0000313" key="2">
    <source>
        <dbReference type="Proteomes" id="UP000060630"/>
    </source>
</evidence>
<evidence type="ECO:0008006" key="3">
    <source>
        <dbReference type="Google" id="ProtNLM"/>
    </source>
</evidence>